<evidence type="ECO:0008006" key="4">
    <source>
        <dbReference type="Google" id="ProtNLM"/>
    </source>
</evidence>
<keyword evidence="1" id="KW-0812">Transmembrane</keyword>
<evidence type="ECO:0000256" key="1">
    <source>
        <dbReference type="SAM" id="Phobius"/>
    </source>
</evidence>
<keyword evidence="3" id="KW-1185">Reference proteome</keyword>
<feature type="transmembrane region" description="Helical" evidence="1">
    <location>
        <begin position="48"/>
        <end position="68"/>
    </location>
</feature>
<feature type="transmembrane region" description="Helical" evidence="1">
    <location>
        <begin position="74"/>
        <end position="98"/>
    </location>
</feature>
<proteinExistence type="predicted"/>
<accession>A0A418XUT2</accession>
<gene>
    <name evidence="2" type="ORF">D4A39_14500</name>
</gene>
<protein>
    <recommendedName>
        <fullName evidence="4">DUF2269 family protein</fullName>
    </recommendedName>
</protein>
<dbReference type="AlphaFoldDB" id="A0A418XUT2"/>
<organism evidence="2 3">
    <name type="scientific">Alcanivorax profundi</name>
    <dbReference type="NCBI Taxonomy" id="2338368"/>
    <lineage>
        <taxon>Bacteria</taxon>
        <taxon>Pseudomonadati</taxon>
        <taxon>Pseudomonadota</taxon>
        <taxon>Gammaproteobacteria</taxon>
        <taxon>Oceanospirillales</taxon>
        <taxon>Alcanivoracaceae</taxon>
        <taxon>Alcanivorax</taxon>
    </lineage>
</organism>
<feature type="transmembrane region" description="Helical" evidence="1">
    <location>
        <begin position="119"/>
        <end position="143"/>
    </location>
</feature>
<dbReference type="Proteomes" id="UP000283734">
    <property type="component" value="Unassembled WGS sequence"/>
</dbReference>
<evidence type="ECO:0000313" key="2">
    <source>
        <dbReference type="EMBL" id="RJG16461.1"/>
    </source>
</evidence>
<dbReference type="RefSeq" id="WP_022984705.1">
    <property type="nucleotide sequence ID" value="NZ_CAXGPP010000016.1"/>
</dbReference>
<name>A0A418XUT2_9GAMM</name>
<evidence type="ECO:0000313" key="3">
    <source>
        <dbReference type="Proteomes" id="UP000283734"/>
    </source>
</evidence>
<keyword evidence="1" id="KW-1133">Transmembrane helix</keyword>
<feature type="transmembrane region" description="Helical" evidence="1">
    <location>
        <begin position="6"/>
        <end position="27"/>
    </location>
</feature>
<keyword evidence="1" id="KW-0472">Membrane</keyword>
<comment type="caution">
    <text evidence="2">The sequence shown here is derived from an EMBL/GenBank/DDBJ whole genome shotgun (WGS) entry which is preliminary data.</text>
</comment>
<dbReference type="OrthoDB" id="6884658at2"/>
<reference evidence="2 3" key="1">
    <citation type="submission" date="2018-09" db="EMBL/GenBank/DDBJ databases">
        <title>Alcanivorax profundi sp. nov., isolated from 1000 m-depth seawater of the Mariana Trench.</title>
        <authorList>
            <person name="Liu J."/>
        </authorList>
    </citation>
    <scope>NUCLEOTIDE SEQUENCE [LARGE SCALE GENOMIC DNA]</scope>
    <source>
        <strain evidence="2 3">MTEO17</strain>
    </source>
</reference>
<sequence>MNSAIVLKLHLFGVAFWLGVVGVEFLLERRRALSREHGYLVARLHERIDLCLEMPAFLLVLVTGLLLLEVEQLSGVYLLKVLAGLVAVSGNLLCLWPVMCRKLAADRGDLPRVIHYSNVIDRISVVAIPAGLFAFACGVWLVISR</sequence>
<dbReference type="EMBL" id="QYYA01000005">
    <property type="protein sequence ID" value="RJG16461.1"/>
    <property type="molecule type" value="Genomic_DNA"/>
</dbReference>